<evidence type="ECO:0000313" key="9">
    <source>
        <dbReference type="Proteomes" id="UP000245119"/>
    </source>
</evidence>
<dbReference type="PANTHER" id="PTHR45739">
    <property type="entry name" value="MATRIX PROTEIN, PUTATIVE-RELATED"/>
    <property type="match status" value="1"/>
</dbReference>
<evidence type="ECO:0000256" key="6">
    <source>
        <dbReference type="SAM" id="SignalP"/>
    </source>
</evidence>
<dbReference type="PROSITE" id="PS51854">
    <property type="entry name" value="CSPG"/>
    <property type="match status" value="3"/>
</dbReference>
<dbReference type="InterPro" id="IPR051561">
    <property type="entry name" value="FRAS1_ECM"/>
</dbReference>
<feature type="chain" id="PRO_5015736358" description="FRAS1-related extracellular matrix protein N-terminal domain-containing protein" evidence="6">
    <location>
        <begin position="28"/>
        <end position="684"/>
    </location>
</feature>
<dbReference type="PANTHER" id="PTHR45739:SF11">
    <property type="entry name" value="FRAS1-RELATED EXTRACELLULAR MATRIX PROTEIN 1-LIKE ISOFORM X1"/>
    <property type="match status" value="1"/>
</dbReference>
<proteinExistence type="predicted"/>
<evidence type="ECO:0000259" key="7">
    <source>
        <dbReference type="Pfam" id="PF19309"/>
    </source>
</evidence>
<evidence type="ECO:0000256" key="4">
    <source>
        <dbReference type="ARBA" id="ARBA00023180"/>
    </source>
</evidence>
<dbReference type="InterPro" id="IPR045658">
    <property type="entry name" value="FRAS1-rel_N"/>
</dbReference>
<dbReference type="Pfam" id="PF19309">
    <property type="entry name" value="Frem_N"/>
    <property type="match status" value="1"/>
</dbReference>
<dbReference type="GO" id="GO:0046872">
    <property type="term" value="F:metal ion binding"/>
    <property type="evidence" value="ECO:0007669"/>
    <property type="project" value="UniProtKB-KW"/>
</dbReference>
<keyword evidence="3" id="KW-0677">Repeat</keyword>
<evidence type="ECO:0000256" key="3">
    <source>
        <dbReference type="ARBA" id="ARBA00022737"/>
    </source>
</evidence>
<dbReference type="EMBL" id="PZQS01000010">
    <property type="protein sequence ID" value="PVD22706.1"/>
    <property type="molecule type" value="Genomic_DNA"/>
</dbReference>
<name>A0A2T7NNI5_POMCA</name>
<evidence type="ECO:0000313" key="8">
    <source>
        <dbReference type="EMBL" id="PVD22706.1"/>
    </source>
</evidence>
<dbReference type="Proteomes" id="UP000245119">
    <property type="component" value="Linkage Group LG10"/>
</dbReference>
<dbReference type="InterPro" id="IPR039005">
    <property type="entry name" value="CSPG_rpt"/>
</dbReference>
<evidence type="ECO:0000256" key="1">
    <source>
        <dbReference type="ARBA" id="ARBA00022723"/>
    </source>
</evidence>
<gene>
    <name evidence="8" type="ORF">C0Q70_15962</name>
</gene>
<sequence length="684" mass="77625">MVHVRAIRISIGMCLLLLVVWLSVVRSQSTLVLRTHEVRVKVGRSVYLDRDDLHIVRLRRGEDCRVEVVMADPITQRVGHMDPPIFDCHFLPKTVQYIHNGSPLLTSDRVKLRVHLFTNSNTQTESVYLTVNVVNASHEVIDTRGLRPVVVPEFNGLSNPIDASAIRFRNSSNQNVSCTVSFSKFYSPWPLVGQIVMGEKRQAVDSVKKDCREFLFMNLHYEHLRSPTPDVDYLPLTVELFDPAVSADVITERFYLPVYIKGALPNSPPHASFINMYMMDVDQFVLSTIIPGVISAEDYETPKGQLVYNISKPFEEGRGYLVHLDNHAKPISSFLQDDLDNHRIAYRPPNKAYKDQRVHEVQFRVFDSHFAYSVPITLHIAVRPSDTNSPRVSHLTGLVLLEGQSRPITSEQLEIVDSDNPRRVRVYIKGGLHHGKVLVNGRTSMIFTIDDIDNGSVAYQHDDSDSTKDRIEFRISDGTHTVLSSFPITIIPKDDTPPYLINNLGMQVNEGSTKKITEDMLLAHDADSLDQTIIYTVHKSPTAGSLLRKLVPSDTGTKIFGFRQRDLLKGQIYYQHSGDQVYRDSFQFTLQDQQDPPNESEVQTFQIIITPTNENPPELAPEATRIMYVPETSIGYISQVELLYRDVESRARQLVYTVTTSPYFVYNRGETDAGRLVTTTTLPW</sequence>
<comment type="caution">
    <text evidence="8">The sequence shown here is derived from an EMBL/GenBank/DDBJ whole genome shotgun (WGS) entry which is preliminary data.</text>
</comment>
<feature type="signal peptide" evidence="6">
    <location>
        <begin position="1"/>
        <end position="27"/>
    </location>
</feature>
<dbReference type="AlphaFoldDB" id="A0A2T7NNI5"/>
<evidence type="ECO:0000256" key="2">
    <source>
        <dbReference type="ARBA" id="ARBA00022729"/>
    </source>
</evidence>
<reference evidence="8 9" key="1">
    <citation type="submission" date="2018-04" db="EMBL/GenBank/DDBJ databases">
        <title>The genome of golden apple snail Pomacea canaliculata provides insight into stress tolerance and invasive adaptation.</title>
        <authorList>
            <person name="Liu C."/>
            <person name="Liu B."/>
            <person name="Ren Y."/>
            <person name="Zhang Y."/>
            <person name="Wang H."/>
            <person name="Li S."/>
            <person name="Jiang F."/>
            <person name="Yin L."/>
            <person name="Zhang G."/>
            <person name="Qian W."/>
            <person name="Fan W."/>
        </authorList>
    </citation>
    <scope>NUCLEOTIDE SEQUENCE [LARGE SCALE GENOMIC DNA]</scope>
    <source>
        <strain evidence="8">SZHN2017</strain>
        <tissue evidence="8">Muscle</tissue>
    </source>
</reference>
<evidence type="ECO:0000256" key="5">
    <source>
        <dbReference type="PROSITE-ProRule" id="PRU01201"/>
    </source>
</evidence>
<feature type="repeat" description="CSPG" evidence="5">
    <location>
        <begin position="389"/>
        <end position="476"/>
    </location>
</feature>
<feature type="domain" description="FRAS1-related extracellular matrix protein N-terminal" evidence="7">
    <location>
        <begin position="35"/>
        <end position="238"/>
    </location>
</feature>
<organism evidence="8 9">
    <name type="scientific">Pomacea canaliculata</name>
    <name type="common">Golden apple snail</name>
    <dbReference type="NCBI Taxonomy" id="400727"/>
    <lineage>
        <taxon>Eukaryota</taxon>
        <taxon>Metazoa</taxon>
        <taxon>Spiralia</taxon>
        <taxon>Lophotrochozoa</taxon>
        <taxon>Mollusca</taxon>
        <taxon>Gastropoda</taxon>
        <taxon>Caenogastropoda</taxon>
        <taxon>Architaenioglossa</taxon>
        <taxon>Ampullarioidea</taxon>
        <taxon>Ampullariidae</taxon>
        <taxon>Pomacea</taxon>
    </lineage>
</organism>
<keyword evidence="4" id="KW-0325">Glycoprotein</keyword>
<protein>
    <recommendedName>
        <fullName evidence="7">FRAS1-related extracellular matrix protein N-terminal domain-containing protein</fullName>
    </recommendedName>
</protein>
<dbReference type="STRING" id="400727.A0A2T7NNI5"/>
<feature type="repeat" description="CSPG" evidence="5">
    <location>
        <begin position="268"/>
        <end position="368"/>
    </location>
</feature>
<feature type="repeat" description="CSPG" evidence="5">
    <location>
        <begin position="497"/>
        <end position="591"/>
    </location>
</feature>
<keyword evidence="2 6" id="KW-0732">Signal</keyword>
<dbReference type="Pfam" id="PF16184">
    <property type="entry name" value="Cadherin_3"/>
    <property type="match status" value="3"/>
</dbReference>
<accession>A0A2T7NNI5</accession>
<dbReference type="OrthoDB" id="430044at2759"/>
<keyword evidence="9" id="KW-1185">Reference proteome</keyword>
<keyword evidence="1" id="KW-0479">Metal-binding</keyword>
<dbReference type="GO" id="GO:0009653">
    <property type="term" value="P:anatomical structure morphogenesis"/>
    <property type="evidence" value="ECO:0007669"/>
    <property type="project" value="TreeGrafter"/>
</dbReference>